<dbReference type="Gene3D" id="2.160.20.80">
    <property type="entry name" value="E3 ubiquitin-protein ligase SopA"/>
    <property type="match status" value="2"/>
</dbReference>
<proteinExistence type="predicted"/>
<dbReference type="Proteomes" id="UP000192721">
    <property type="component" value="Unassembled WGS sequence"/>
</dbReference>
<dbReference type="InterPro" id="IPR051082">
    <property type="entry name" value="Pentapeptide-BTB/POZ_domain"/>
</dbReference>
<sequence length="359" mass="40475">MSAAREASLRELAGALPAVVEGRRFDAPPAETLSRVVYIDCSFERVHWRQCRFKEARFVNCRFETNRFERCVWHEMGCADSQFIDCVWEECELERVGWQRVIASGAQWRGGRQRDFSCVELDAAGWRVSDVRSEHGSFVDCRLREWRLQGGCWSDSTWIRNQLDGFSVEEAELHNFIHGQSQARRVALSACRGLNARWIDCELEHMALDHCELKQAAWSHSVWNGGAIRSSRLVGASFDQARLRRVQTREADLEQAMFDGARLEDCAFEQLNAPRLSLRQARLEQVNLSGANLRGLDASGAALQSVKLSGCDCRGGRLVGQPRGAWSAADTAGALFDDSKLEQDWAWRQQAQPGPRGAA</sequence>
<dbReference type="PANTHER" id="PTHR14136">
    <property type="entry name" value="BTB_POZ DOMAIN-CONTAINING PROTEIN KCTD9"/>
    <property type="match status" value="1"/>
</dbReference>
<evidence type="ECO:0000313" key="1">
    <source>
        <dbReference type="EMBL" id="OQS38184.1"/>
    </source>
</evidence>
<dbReference type="Pfam" id="PF00805">
    <property type="entry name" value="Pentapeptide"/>
    <property type="match status" value="2"/>
</dbReference>
<evidence type="ECO:0008006" key="3">
    <source>
        <dbReference type="Google" id="ProtNLM"/>
    </source>
</evidence>
<reference evidence="1 2" key="1">
    <citation type="submission" date="2017-02" db="EMBL/GenBank/DDBJ databases">
        <title>Chromobacterium haemolyticum H5244.</title>
        <authorList>
            <person name="Gulvik C.A."/>
        </authorList>
    </citation>
    <scope>NUCLEOTIDE SEQUENCE [LARGE SCALE GENOMIC DNA]</scope>
    <source>
        <strain evidence="1 2">H5244</strain>
    </source>
</reference>
<dbReference type="AlphaFoldDB" id="A0A1W0CTT2"/>
<gene>
    <name evidence="1" type="ORF">B0T45_13035</name>
</gene>
<accession>A0A1W0CTT2</accession>
<dbReference type="SUPFAM" id="SSF141571">
    <property type="entry name" value="Pentapeptide repeat-like"/>
    <property type="match status" value="2"/>
</dbReference>
<evidence type="ECO:0000313" key="2">
    <source>
        <dbReference type="Proteomes" id="UP000192721"/>
    </source>
</evidence>
<dbReference type="PANTHER" id="PTHR14136:SF17">
    <property type="entry name" value="BTB_POZ DOMAIN-CONTAINING PROTEIN KCTD9"/>
    <property type="match status" value="1"/>
</dbReference>
<dbReference type="RefSeq" id="WP_081555766.1">
    <property type="nucleotide sequence ID" value="NZ_MUKV01000016.1"/>
</dbReference>
<name>A0A1W0CTT2_9NEIS</name>
<dbReference type="EMBL" id="MUKV01000016">
    <property type="protein sequence ID" value="OQS38184.1"/>
    <property type="molecule type" value="Genomic_DNA"/>
</dbReference>
<comment type="caution">
    <text evidence="1">The sequence shown here is derived from an EMBL/GenBank/DDBJ whole genome shotgun (WGS) entry which is preliminary data.</text>
</comment>
<dbReference type="InterPro" id="IPR001646">
    <property type="entry name" value="5peptide_repeat"/>
</dbReference>
<organism evidence="1 2">
    <name type="scientific">Chromobacterium haemolyticum</name>
    <dbReference type="NCBI Taxonomy" id="394935"/>
    <lineage>
        <taxon>Bacteria</taxon>
        <taxon>Pseudomonadati</taxon>
        <taxon>Pseudomonadota</taxon>
        <taxon>Betaproteobacteria</taxon>
        <taxon>Neisseriales</taxon>
        <taxon>Chromobacteriaceae</taxon>
        <taxon>Chromobacterium</taxon>
    </lineage>
</organism>
<protein>
    <recommendedName>
        <fullName evidence="3">Pentapeptide repeat-containing protein</fullName>
    </recommendedName>
</protein>